<evidence type="ECO:0000313" key="2">
    <source>
        <dbReference type="Proteomes" id="UP000817854"/>
    </source>
</evidence>
<reference evidence="2" key="1">
    <citation type="submission" date="2019-05" db="EMBL/GenBank/DDBJ databases">
        <title>Flavobacterium profundi sp. nov., isolated from a deep-sea seamount.</title>
        <authorList>
            <person name="Zhang D.-C."/>
        </authorList>
    </citation>
    <scope>NUCLEOTIDE SEQUENCE [LARGE SCALE GENOMIC DNA]</scope>
    <source>
        <strain evidence="2">EC11</strain>
    </source>
</reference>
<dbReference type="Proteomes" id="UP000817854">
    <property type="component" value="Unassembled WGS sequence"/>
</dbReference>
<reference evidence="1 2" key="2">
    <citation type="submission" date="2019-05" db="EMBL/GenBank/DDBJ databases">
        <authorList>
            <person name="Lianzixin W."/>
        </authorList>
    </citation>
    <scope>NUCLEOTIDE SEQUENCE [LARGE SCALE GENOMIC DNA]</scope>
    <source>
        <strain evidence="1 2">EC11</strain>
    </source>
</reference>
<accession>A0ABX0IYK4</accession>
<reference evidence="1 2" key="3">
    <citation type="submission" date="2020-02" db="EMBL/GenBank/DDBJ databases">
        <title>Flavobacterium profundi sp. nov., isolated from a deep-sea seamount.</title>
        <authorList>
            <person name="Zhang D.-C."/>
        </authorList>
    </citation>
    <scope>NUCLEOTIDE SEQUENCE [LARGE SCALE GENOMIC DNA]</scope>
    <source>
        <strain evidence="1 2">EC11</strain>
    </source>
</reference>
<evidence type="ECO:0000313" key="1">
    <source>
        <dbReference type="EMBL" id="NHN26829.1"/>
    </source>
</evidence>
<organism evidence="1 2">
    <name type="scientific">Flavobacterium jejuense</name>
    <dbReference type="NCBI Taxonomy" id="1544455"/>
    <lineage>
        <taxon>Bacteria</taxon>
        <taxon>Pseudomonadati</taxon>
        <taxon>Bacteroidota</taxon>
        <taxon>Flavobacteriia</taxon>
        <taxon>Flavobacteriales</taxon>
        <taxon>Flavobacteriaceae</taxon>
        <taxon>Flavobacterium</taxon>
    </lineage>
</organism>
<keyword evidence="2" id="KW-1185">Reference proteome</keyword>
<comment type="caution">
    <text evidence="1">The sequence shown here is derived from an EMBL/GenBank/DDBJ whole genome shotgun (WGS) entry which is preliminary data.</text>
</comment>
<sequence length="195" mass="22346">MKNFILFLFFISTTCFSQDVKEKIAKETCECTSKLDTASMNGSDLELNFGLCMLESYNKHINEFTDNEKLDFENNAQMEKFGEEIALKMLTICPDMILKLGDGYKNEDTVSDDLTIEGVFNGTKAETFFNVIIKEESGKTTKLILLDYFDNAYLIQDKLIKNNQTVKVTYYEAKLFDSKTNSFVVTKILTNIIQK</sequence>
<proteinExistence type="predicted"/>
<dbReference type="RefSeq" id="WP_140963144.1">
    <property type="nucleotide sequence ID" value="NZ_VEVQ02000009.1"/>
</dbReference>
<name>A0ABX0IYK4_9FLAO</name>
<dbReference type="EMBL" id="VEVQ02000009">
    <property type="protein sequence ID" value="NHN26829.1"/>
    <property type="molecule type" value="Genomic_DNA"/>
</dbReference>
<gene>
    <name evidence="1" type="ORF">FIA58_014180</name>
</gene>
<protein>
    <submittedName>
        <fullName evidence="1">Uncharacterized protein</fullName>
    </submittedName>
</protein>